<dbReference type="InterPro" id="IPR050072">
    <property type="entry name" value="Peptidase_M20A"/>
</dbReference>
<comment type="caution">
    <text evidence="10">The sequence shown here is derived from an EMBL/GenBank/DDBJ whole genome shotgun (WGS) entry which is preliminary data.</text>
</comment>
<dbReference type="NCBIfam" id="TIGR01887">
    <property type="entry name" value="dipeptidaselike"/>
    <property type="match status" value="1"/>
</dbReference>
<sequence>MEFDYGVDIYKSEIIKKIQDFVRIKSTRGNFKRNQPFGKGPLNALNYVLKLGQTFGFKCENFDGYAGHVEYGEGNEIVGILVHVDVVKEGKDWTYPPFGGEIHDGKIFGRGSFDNKGGCIASLYALKVLKDKGLVLNKKVRIIFGCNEESGMQDIPYYLSKNKEPDVAFSPDSPFPVVYGESGILDLVLTKKIKRNQNQGLFNIEHIQGGEMHRKVPGACSILIDKNQYRELDLMTLLTKYIQTKKVNVESIEKGDKIFVKYNGISCSAIHPENGDNAISGMMDILNFLPLNNGDLKDFISFFDEKIGQTIHGEKIGYNFQDEISSLFTFCPTMINYDGKTLKMHIHIRYPIKTKYEKLIEIIKKITSACSIEIEVKEHLQPHYIPKNSFLVKNLMSVYKEETGDYNIEPITMAGGTYARTLKNAVGFGALFPGEKQVAHEVDEYLNIDSIIKATKIYARAIYELAR</sequence>
<comment type="similarity">
    <text evidence="2">Belongs to the peptidase M20A family.</text>
</comment>
<evidence type="ECO:0008006" key="12">
    <source>
        <dbReference type="Google" id="ProtNLM"/>
    </source>
</evidence>
<evidence type="ECO:0000256" key="6">
    <source>
        <dbReference type="ARBA" id="ARBA00022833"/>
    </source>
</evidence>
<comment type="cofactor">
    <cofactor evidence="1">
        <name>Zn(2+)</name>
        <dbReference type="ChEBI" id="CHEBI:29105"/>
    </cofactor>
</comment>
<protein>
    <recommendedName>
        <fullName evidence="12">Dipeptidase PepV</fullName>
    </recommendedName>
</protein>
<evidence type="ECO:0000256" key="4">
    <source>
        <dbReference type="ARBA" id="ARBA00022723"/>
    </source>
</evidence>
<dbReference type="PANTHER" id="PTHR43808:SF31">
    <property type="entry name" value="N-ACETYL-L-CITRULLINE DEACETYLASE"/>
    <property type="match status" value="1"/>
</dbReference>
<dbReference type="Gene3D" id="3.30.70.360">
    <property type="match status" value="2"/>
</dbReference>
<dbReference type="Gene3D" id="3.40.630.10">
    <property type="entry name" value="Zn peptidases"/>
    <property type="match status" value="1"/>
</dbReference>
<keyword evidence="6" id="KW-0862">Zinc</keyword>
<organism evidence="10 11">
    <name type="scientific">Candidatus Sediminicultor quintus</name>
    <dbReference type="NCBI Taxonomy" id="1797291"/>
    <lineage>
        <taxon>Bacteria</taxon>
        <taxon>Pseudomonadati</taxon>
        <taxon>Atribacterota</taxon>
        <taxon>Candidatus Phoenicimicrobiia</taxon>
        <taxon>Candidatus Pheonicimicrobiales</taxon>
        <taxon>Candidatus Phoenicimicrobiaceae</taxon>
        <taxon>Candidatus Sediminicultor</taxon>
    </lineage>
</organism>
<accession>A0A1F5A5S4</accession>
<dbReference type="Pfam" id="PF01546">
    <property type="entry name" value="Peptidase_M20"/>
    <property type="match status" value="1"/>
</dbReference>
<evidence type="ECO:0000256" key="1">
    <source>
        <dbReference type="ARBA" id="ARBA00001947"/>
    </source>
</evidence>
<reference evidence="10 11" key="1">
    <citation type="journal article" date="2016" name="Nat. Commun.">
        <title>Thousands of microbial genomes shed light on interconnected biogeochemical processes in an aquifer system.</title>
        <authorList>
            <person name="Anantharaman K."/>
            <person name="Brown C.T."/>
            <person name="Hug L.A."/>
            <person name="Sharon I."/>
            <person name="Castelle C.J."/>
            <person name="Probst A.J."/>
            <person name="Thomas B.C."/>
            <person name="Singh A."/>
            <person name="Wilkins M.J."/>
            <person name="Karaoz U."/>
            <person name="Brodie E.L."/>
            <person name="Williams K.H."/>
            <person name="Hubbard S.S."/>
            <person name="Banfield J.F."/>
        </authorList>
    </citation>
    <scope>NUCLEOTIDE SEQUENCE [LARGE SCALE GENOMIC DNA]</scope>
</reference>
<dbReference type="SUPFAM" id="SSF53187">
    <property type="entry name" value="Zn-dependent exopeptidases"/>
    <property type="match status" value="1"/>
</dbReference>
<evidence type="ECO:0000313" key="11">
    <source>
        <dbReference type="Proteomes" id="UP000177701"/>
    </source>
</evidence>
<dbReference type="InterPro" id="IPR002933">
    <property type="entry name" value="Peptidase_M20"/>
</dbReference>
<evidence type="ECO:0000256" key="2">
    <source>
        <dbReference type="ARBA" id="ARBA00006247"/>
    </source>
</evidence>
<evidence type="ECO:0000256" key="5">
    <source>
        <dbReference type="ARBA" id="ARBA00022801"/>
    </source>
</evidence>
<evidence type="ECO:0000256" key="9">
    <source>
        <dbReference type="ARBA" id="ARBA00023285"/>
    </source>
</evidence>
<evidence type="ECO:0000256" key="3">
    <source>
        <dbReference type="ARBA" id="ARBA00022670"/>
    </source>
</evidence>
<keyword evidence="3" id="KW-0645">Protease</keyword>
<keyword evidence="7" id="KW-0224">Dipeptidase</keyword>
<keyword evidence="5" id="KW-0378">Hydrolase</keyword>
<dbReference type="AlphaFoldDB" id="A0A1F5A5S4"/>
<dbReference type="GO" id="GO:0006526">
    <property type="term" value="P:L-arginine biosynthetic process"/>
    <property type="evidence" value="ECO:0007669"/>
    <property type="project" value="TreeGrafter"/>
</dbReference>
<dbReference type="GO" id="GO:0008777">
    <property type="term" value="F:acetylornithine deacetylase activity"/>
    <property type="evidence" value="ECO:0007669"/>
    <property type="project" value="TreeGrafter"/>
</dbReference>
<dbReference type="GO" id="GO:0006508">
    <property type="term" value="P:proteolysis"/>
    <property type="evidence" value="ECO:0007669"/>
    <property type="project" value="UniProtKB-KW"/>
</dbReference>
<proteinExistence type="inferred from homology"/>
<dbReference type="GO" id="GO:0008237">
    <property type="term" value="F:metallopeptidase activity"/>
    <property type="evidence" value="ECO:0007669"/>
    <property type="project" value="UniProtKB-KW"/>
</dbReference>
<evidence type="ECO:0000313" key="10">
    <source>
        <dbReference type="EMBL" id="OGD13923.1"/>
    </source>
</evidence>
<keyword evidence="4" id="KW-0479">Metal-binding</keyword>
<gene>
    <name evidence="10" type="ORF">A2V47_03770</name>
</gene>
<evidence type="ECO:0000256" key="8">
    <source>
        <dbReference type="ARBA" id="ARBA00023049"/>
    </source>
</evidence>
<name>A0A1F5A5S4_9BACT</name>
<evidence type="ECO:0000256" key="7">
    <source>
        <dbReference type="ARBA" id="ARBA00022997"/>
    </source>
</evidence>
<dbReference type="EMBL" id="MEYH01000097">
    <property type="protein sequence ID" value="OGD13923.1"/>
    <property type="molecule type" value="Genomic_DNA"/>
</dbReference>
<dbReference type="GO" id="GO:0016805">
    <property type="term" value="F:dipeptidase activity"/>
    <property type="evidence" value="ECO:0007669"/>
    <property type="project" value="UniProtKB-KW"/>
</dbReference>
<dbReference type="InterPro" id="IPR036264">
    <property type="entry name" value="Bact_exopeptidase_dim_dom"/>
</dbReference>
<keyword evidence="9" id="KW-0170">Cobalt</keyword>
<dbReference type="SUPFAM" id="SSF55031">
    <property type="entry name" value="Bacterial exopeptidase dimerisation domain"/>
    <property type="match status" value="1"/>
</dbReference>
<dbReference type="InterPro" id="IPR010964">
    <property type="entry name" value="M20A_pepV-rel"/>
</dbReference>
<keyword evidence="8" id="KW-0482">Metalloprotease</keyword>
<dbReference type="STRING" id="1797291.A2V47_03770"/>
<dbReference type="NCBIfam" id="NF005591">
    <property type="entry name" value="PRK07318.1"/>
    <property type="match status" value="1"/>
</dbReference>
<dbReference type="PANTHER" id="PTHR43808">
    <property type="entry name" value="ACETYLORNITHINE DEACETYLASE"/>
    <property type="match status" value="1"/>
</dbReference>
<dbReference type="GO" id="GO:0008270">
    <property type="term" value="F:zinc ion binding"/>
    <property type="evidence" value="ECO:0007669"/>
    <property type="project" value="InterPro"/>
</dbReference>
<dbReference type="Proteomes" id="UP000177701">
    <property type="component" value="Unassembled WGS sequence"/>
</dbReference>